<evidence type="ECO:0000256" key="7">
    <source>
        <dbReference type="ARBA" id="ARBA00022723"/>
    </source>
</evidence>
<reference evidence="14 15" key="1">
    <citation type="journal article" date="2012" name="J. Bacteriol.">
        <title>Complete Genome Sequence of Leptospirillum ferrooxidans Strain C2-3, Isolated from a Fresh Volcanic Ash Deposit on the Island of Miyake, Japan.</title>
        <authorList>
            <person name="Fujimura R."/>
            <person name="Sato Y."/>
            <person name="Nishizawa T."/>
            <person name="Oshima K."/>
            <person name="Kim S.-W."/>
            <person name="Hattori M."/>
            <person name="Kamijo T."/>
            <person name="Ohta H."/>
        </authorList>
    </citation>
    <scope>NUCLEOTIDE SEQUENCE [LARGE SCALE GENOMIC DNA]</scope>
    <source>
        <strain evidence="14 15">C2-3</strain>
    </source>
</reference>
<feature type="transmembrane region" description="Helical" evidence="12">
    <location>
        <begin position="68"/>
        <end position="91"/>
    </location>
</feature>
<protein>
    <submittedName>
        <fullName evidence="14">Putative Ni/Fe-hydrogenase, b-type cytochrome subunit</fullName>
    </submittedName>
</protein>
<evidence type="ECO:0000313" key="14">
    <source>
        <dbReference type="EMBL" id="BAM08100.1"/>
    </source>
</evidence>
<feature type="transmembrane region" description="Helical" evidence="12">
    <location>
        <begin position="139"/>
        <end position="161"/>
    </location>
</feature>
<dbReference type="RefSeq" id="WP_014450583.1">
    <property type="nucleotide sequence ID" value="NC_017094.1"/>
</dbReference>
<evidence type="ECO:0000256" key="3">
    <source>
        <dbReference type="ARBA" id="ARBA00022448"/>
    </source>
</evidence>
<evidence type="ECO:0000256" key="9">
    <source>
        <dbReference type="ARBA" id="ARBA00022989"/>
    </source>
</evidence>
<dbReference type="GO" id="GO:0005886">
    <property type="term" value="C:plasma membrane"/>
    <property type="evidence" value="ECO:0007669"/>
    <property type="project" value="UniProtKB-SubCell"/>
</dbReference>
<dbReference type="NCBIfam" id="TIGR02125">
    <property type="entry name" value="CytB-hydogenase"/>
    <property type="match status" value="1"/>
</dbReference>
<keyword evidence="3" id="KW-0813">Transport</keyword>
<dbReference type="InterPro" id="IPR051542">
    <property type="entry name" value="Hydrogenase_cytochrome"/>
</dbReference>
<dbReference type="PANTHER" id="PTHR30485:SF0">
    <property type="entry name" value="NI_FE-HYDROGENASE 1 B-TYPE CYTOCHROME SUBUNIT-RELATED"/>
    <property type="match status" value="1"/>
</dbReference>
<dbReference type="GO" id="GO:0005506">
    <property type="term" value="F:iron ion binding"/>
    <property type="evidence" value="ECO:0007669"/>
    <property type="project" value="InterPro"/>
</dbReference>
<keyword evidence="15" id="KW-1185">Reference proteome</keyword>
<evidence type="ECO:0000256" key="1">
    <source>
        <dbReference type="ARBA" id="ARBA00004651"/>
    </source>
</evidence>
<dbReference type="Pfam" id="PF01292">
    <property type="entry name" value="Ni_hydr_CYTB"/>
    <property type="match status" value="1"/>
</dbReference>
<feature type="domain" description="Cytochrome b561 bacterial/Ni-hydrogenase" evidence="13">
    <location>
        <begin position="22"/>
        <end position="227"/>
    </location>
</feature>
<evidence type="ECO:0000256" key="6">
    <source>
        <dbReference type="ARBA" id="ARBA00022692"/>
    </source>
</evidence>
<dbReference type="PRINTS" id="PR00161">
    <property type="entry name" value="NIHGNASECYTB"/>
</dbReference>
<organism evidence="14 15">
    <name type="scientific">Leptospirillum ferrooxidans (strain C2-3)</name>
    <dbReference type="NCBI Taxonomy" id="1162668"/>
    <lineage>
        <taxon>Bacteria</taxon>
        <taxon>Pseudomonadati</taxon>
        <taxon>Nitrospirota</taxon>
        <taxon>Nitrospiria</taxon>
        <taxon>Nitrospirales</taxon>
        <taxon>Nitrospiraceae</taxon>
        <taxon>Leptospirillum</taxon>
    </lineage>
</organism>
<dbReference type="Gene3D" id="1.20.950.20">
    <property type="entry name" value="Transmembrane di-heme cytochromes, Chain C"/>
    <property type="match status" value="1"/>
</dbReference>
<dbReference type="OrthoDB" id="197262at2"/>
<dbReference type="GO" id="GO:0020037">
    <property type="term" value="F:heme binding"/>
    <property type="evidence" value="ECO:0007669"/>
    <property type="project" value="TreeGrafter"/>
</dbReference>
<dbReference type="GO" id="GO:0009055">
    <property type="term" value="F:electron transfer activity"/>
    <property type="evidence" value="ECO:0007669"/>
    <property type="project" value="InterPro"/>
</dbReference>
<feature type="transmembrane region" description="Helical" evidence="12">
    <location>
        <begin position="193"/>
        <end position="210"/>
    </location>
</feature>
<dbReference type="SUPFAM" id="SSF81342">
    <property type="entry name" value="Transmembrane di-heme cytochromes"/>
    <property type="match status" value="1"/>
</dbReference>
<name>I0IS51_LEPFC</name>
<keyword evidence="7" id="KW-0479">Metal-binding</keyword>
<comment type="subcellular location">
    <subcellularLocation>
        <location evidence="1">Cell membrane</location>
        <topology evidence="1">Multi-pass membrane protein</topology>
    </subcellularLocation>
</comment>
<keyword evidence="11 12" id="KW-0472">Membrane</keyword>
<dbReference type="InterPro" id="IPR000516">
    <property type="entry name" value="Ni-dep_Hydgase_cyt-B"/>
</dbReference>
<evidence type="ECO:0000256" key="12">
    <source>
        <dbReference type="SAM" id="Phobius"/>
    </source>
</evidence>
<dbReference type="InterPro" id="IPR016174">
    <property type="entry name" value="Di-haem_cyt_TM"/>
</dbReference>
<proteinExistence type="inferred from homology"/>
<keyword evidence="5" id="KW-0349">Heme</keyword>
<keyword evidence="4" id="KW-1003">Cell membrane</keyword>
<dbReference type="PROSITE" id="PS00883">
    <property type="entry name" value="NI_HGENASE_CYTB_2"/>
    <property type="match status" value="1"/>
</dbReference>
<evidence type="ECO:0000259" key="13">
    <source>
        <dbReference type="Pfam" id="PF01292"/>
    </source>
</evidence>
<feature type="transmembrane region" description="Helical" evidence="12">
    <location>
        <begin position="28"/>
        <end position="48"/>
    </location>
</feature>
<reference evidence="15" key="2">
    <citation type="submission" date="2012-03" db="EMBL/GenBank/DDBJ databases">
        <title>The complete genome sequence of the pioneer microbe on fresh volcanic deposit, Leptospirillum ferrooxidans strain C2-3.</title>
        <authorList>
            <person name="Fujimura R."/>
            <person name="Sato Y."/>
            <person name="Nishizawa T."/>
            <person name="Nanba K."/>
            <person name="Oshima K."/>
            <person name="Hattori M."/>
            <person name="Kamijo T."/>
            <person name="Ohta H."/>
        </authorList>
    </citation>
    <scope>NUCLEOTIDE SEQUENCE [LARGE SCALE GENOMIC DNA]</scope>
    <source>
        <strain evidence="15">C2-3</strain>
    </source>
</reference>
<gene>
    <name evidence="14" type="primary">hoxZ</name>
    <name evidence="14" type="ordered locus">LFE_2429</name>
</gene>
<dbReference type="Proteomes" id="UP000007382">
    <property type="component" value="Chromosome"/>
</dbReference>
<evidence type="ECO:0000256" key="8">
    <source>
        <dbReference type="ARBA" id="ARBA00022982"/>
    </source>
</evidence>
<evidence type="ECO:0000256" key="10">
    <source>
        <dbReference type="ARBA" id="ARBA00023004"/>
    </source>
</evidence>
<dbReference type="PATRIC" id="fig|1162668.3.peg.2886"/>
<keyword evidence="6 12" id="KW-0812">Transmembrane</keyword>
<sequence length="233" mass="26553">MGYEVEVSTVAPENDEGVHYIYEAPVRIWHWINAGSILVLAVSGYLIAHPFPSLMGEASHHFLMGDIRFSHFVAAYLFGGGFLIRFLWSFIGNTYSRELFRIPVTSGEWWKDLSREIRWIFFLEKSPRKYYGHNPVAQSAMFVFFVLGSLVMIGTGGAMYAEGLGAGSWADRLFGWITPLVGQPQDLRTLHHLGMWFILVFVLGHIYMAIREDIVGRQTSVGTMISGFRFFRK</sequence>
<evidence type="ECO:0000313" key="15">
    <source>
        <dbReference type="Proteomes" id="UP000007382"/>
    </source>
</evidence>
<keyword evidence="8" id="KW-0249">Electron transport</keyword>
<keyword evidence="9 12" id="KW-1133">Transmembrane helix</keyword>
<evidence type="ECO:0000256" key="4">
    <source>
        <dbReference type="ARBA" id="ARBA00022475"/>
    </source>
</evidence>
<dbReference type="EMBL" id="AP012342">
    <property type="protein sequence ID" value="BAM08100.1"/>
    <property type="molecule type" value="Genomic_DNA"/>
</dbReference>
<dbReference type="eggNOG" id="COG1969">
    <property type="taxonomic scope" value="Bacteria"/>
</dbReference>
<evidence type="ECO:0000256" key="11">
    <source>
        <dbReference type="ARBA" id="ARBA00023136"/>
    </source>
</evidence>
<evidence type="ECO:0000256" key="5">
    <source>
        <dbReference type="ARBA" id="ARBA00022617"/>
    </source>
</evidence>
<dbReference type="PANTHER" id="PTHR30485">
    <property type="entry name" value="NI/FE-HYDROGENASE 1 B-TYPE CYTOCHROME SUBUNIT"/>
    <property type="match status" value="1"/>
</dbReference>
<comment type="similarity">
    <text evidence="2">Belongs to the HupC/HyaC/HydC family.</text>
</comment>
<accession>I0IS51</accession>
<dbReference type="AlphaFoldDB" id="I0IS51"/>
<keyword evidence="10" id="KW-0408">Iron</keyword>
<dbReference type="GO" id="GO:0022904">
    <property type="term" value="P:respiratory electron transport chain"/>
    <property type="evidence" value="ECO:0007669"/>
    <property type="project" value="InterPro"/>
</dbReference>
<dbReference type="KEGG" id="lfc:LFE_2429"/>
<dbReference type="HOGENOM" id="CLU_075520_0_0_0"/>
<dbReference type="STRING" id="1162668.LFE_2429"/>
<evidence type="ECO:0000256" key="2">
    <source>
        <dbReference type="ARBA" id="ARBA00008622"/>
    </source>
</evidence>
<dbReference type="FunFam" id="1.20.950.20:FF:000003">
    <property type="entry name" value="Ni/Fe-hydrogenase 1 b-type cytochrome subunit"/>
    <property type="match status" value="1"/>
</dbReference>
<dbReference type="InterPro" id="IPR011577">
    <property type="entry name" value="Cyt_b561_bac/Ni-Hgenase"/>
</dbReference>